<sequence>MRKGSPLALLLRLEVRRLSDSVRHPRPGALIAMLLPLAVGVAALWFGADSVRADPRDGDGAIGLGLLAASPVAFWAYPILFRPADDALLRRLGVPSGASYGLRALRLLALTLAVVALLMVPFAATGTLGVLPIAAALGGGISAWGCALFALSGAAERIARPNHRPGVSGASMGFDRELANAGPLVFAPLPPVILGAFSARVVAGDAALVALAIVTALACGLAWLGAGRFARALPRFGPQANEMSYAPPPAAGDAGLVIGRGLARVLPARAGAVRARDAAVVSRRFRWAGRIAWPVAVVCVLALLRAGERVEVQGWVAAAGALVLAMQGVAVIALGRLERAGARWMDRAAGLRARDRLAGRWAAAFGMALPLSASVGIVWGMIVPDSSGWMWPAASAAAAVLAAGASLAAAGR</sequence>
<feature type="transmembrane region" description="Helical" evidence="1">
    <location>
        <begin position="60"/>
        <end position="81"/>
    </location>
</feature>
<evidence type="ECO:0000313" key="3">
    <source>
        <dbReference type="Proteomes" id="UP000582837"/>
    </source>
</evidence>
<comment type="caution">
    <text evidence="2">The sequence shown here is derived from an EMBL/GenBank/DDBJ whole genome shotgun (WGS) entry which is preliminary data.</text>
</comment>
<protein>
    <submittedName>
        <fullName evidence="2">Uncharacterized protein</fullName>
    </submittedName>
</protein>
<keyword evidence="1" id="KW-0472">Membrane</keyword>
<keyword evidence="1" id="KW-0812">Transmembrane</keyword>
<organism evidence="2 3">
    <name type="scientific">Longimicrobium terrae</name>
    <dbReference type="NCBI Taxonomy" id="1639882"/>
    <lineage>
        <taxon>Bacteria</taxon>
        <taxon>Pseudomonadati</taxon>
        <taxon>Gemmatimonadota</taxon>
        <taxon>Longimicrobiia</taxon>
        <taxon>Longimicrobiales</taxon>
        <taxon>Longimicrobiaceae</taxon>
        <taxon>Longimicrobium</taxon>
    </lineage>
</organism>
<reference evidence="2 3" key="1">
    <citation type="submission" date="2020-08" db="EMBL/GenBank/DDBJ databases">
        <title>Genomic Encyclopedia of Type Strains, Phase IV (KMG-IV): sequencing the most valuable type-strain genomes for metagenomic binning, comparative biology and taxonomic classification.</title>
        <authorList>
            <person name="Goeker M."/>
        </authorList>
    </citation>
    <scope>NUCLEOTIDE SEQUENCE [LARGE SCALE GENOMIC DNA]</scope>
    <source>
        <strain evidence="2 3">DSM 29007</strain>
    </source>
</reference>
<dbReference type="Proteomes" id="UP000582837">
    <property type="component" value="Unassembled WGS sequence"/>
</dbReference>
<gene>
    <name evidence="2" type="ORF">HNQ61_004446</name>
</gene>
<keyword evidence="3" id="KW-1185">Reference proteome</keyword>
<feature type="transmembrane region" description="Helical" evidence="1">
    <location>
        <begin position="102"/>
        <end position="124"/>
    </location>
</feature>
<feature type="transmembrane region" description="Helical" evidence="1">
    <location>
        <begin position="312"/>
        <end position="337"/>
    </location>
</feature>
<proteinExistence type="predicted"/>
<feature type="transmembrane region" description="Helical" evidence="1">
    <location>
        <begin position="130"/>
        <end position="151"/>
    </location>
</feature>
<evidence type="ECO:0000313" key="2">
    <source>
        <dbReference type="EMBL" id="MBB6072782.1"/>
    </source>
</evidence>
<dbReference type="RefSeq" id="WP_170035493.1">
    <property type="nucleotide sequence ID" value="NZ_JABDTL010000001.1"/>
</dbReference>
<feature type="transmembrane region" description="Helical" evidence="1">
    <location>
        <begin position="27"/>
        <end position="48"/>
    </location>
</feature>
<dbReference type="EMBL" id="JACHIA010000018">
    <property type="protein sequence ID" value="MBB6072782.1"/>
    <property type="molecule type" value="Genomic_DNA"/>
</dbReference>
<feature type="transmembrane region" description="Helical" evidence="1">
    <location>
        <begin position="287"/>
        <end position="306"/>
    </location>
</feature>
<feature type="transmembrane region" description="Helical" evidence="1">
    <location>
        <begin position="181"/>
        <end position="200"/>
    </location>
</feature>
<keyword evidence="1" id="KW-1133">Transmembrane helix</keyword>
<feature type="transmembrane region" description="Helical" evidence="1">
    <location>
        <begin position="358"/>
        <end position="383"/>
    </location>
</feature>
<name>A0A841H4A2_9BACT</name>
<feature type="transmembrane region" description="Helical" evidence="1">
    <location>
        <begin position="389"/>
        <end position="410"/>
    </location>
</feature>
<evidence type="ECO:0000256" key="1">
    <source>
        <dbReference type="SAM" id="Phobius"/>
    </source>
</evidence>
<accession>A0A841H4A2</accession>
<dbReference type="AlphaFoldDB" id="A0A841H4A2"/>
<feature type="transmembrane region" description="Helical" evidence="1">
    <location>
        <begin position="206"/>
        <end position="226"/>
    </location>
</feature>